<evidence type="ECO:0000256" key="1">
    <source>
        <dbReference type="SAM" id="SignalP"/>
    </source>
</evidence>
<evidence type="ECO:0000313" key="3">
    <source>
        <dbReference type="Proteomes" id="UP000283387"/>
    </source>
</evidence>
<dbReference type="Proteomes" id="UP000283387">
    <property type="component" value="Unassembled WGS sequence"/>
</dbReference>
<reference evidence="2 3" key="1">
    <citation type="submission" date="2018-09" db="EMBL/GenBank/DDBJ databases">
        <title>Genomic Encyclopedia of Archaeal and Bacterial Type Strains, Phase II (KMG-II): from individual species to whole genera.</title>
        <authorList>
            <person name="Goeker M."/>
        </authorList>
    </citation>
    <scope>NUCLEOTIDE SEQUENCE [LARGE SCALE GENOMIC DNA]</scope>
    <source>
        <strain evidence="2 3">DSM 27148</strain>
    </source>
</reference>
<organism evidence="2 3">
    <name type="scientific">Mangrovibacterium diazotrophicum</name>
    <dbReference type="NCBI Taxonomy" id="1261403"/>
    <lineage>
        <taxon>Bacteria</taxon>
        <taxon>Pseudomonadati</taxon>
        <taxon>Bacteroidota</taxon>
        <taxon>Bacteroidia</taxon>
        <taxon>Marinilabiliales</taxon>
        <taxon>Prolixibacteraceae</taxon>
        <taxon>Mangrovibacterium</taxon>
    </lineage>
</organism>
<comment type="caution">
    <text evidence="2">The sequence shown here is derived from an EMBL/GenBank/DDBJ whole genome shotgun (WGS) entry which is preliminary data.</text>
</comment>
<dbReference type="RefSeq" id="WP_147377170.1">
    <property type="nucleotide sequence ID" value="NZ_RAPN01000001.1"/>
</dbReference>
<proteinExistence type="predicted"/>
<dbReference type="OrthoDB" id="5385495at2"/>
<evidence type="ECO:0008006" key="4">
    <source>
        <dbReference type="Google" id="ProtNLM"/>
    </source>
</evidence>
<sequence length="471" mass="53003">MGKKQLLLLISLLLLCLFKVEAQDGHQWTQQFGSGSMFLGGSVIGSVSDLGAVYYNPGRLSEIDEQIIVYSGNIYEISVLKVKDLIGSQGYNEKKFRGVPNLTAGTFKLPFLNGHNFAWAVLSKSDSELDMELKDDQFGDVFTSIPGDEYFNATLNIKNKLRDTWSCLSWSHPLDDKTSIGVTAVYKHLSSTKGLSSDMAAMDENTTTATYAYSSRVDFKFNGLLWKAGIARNFKNGHVGLTILTPTLKISGKGKYRYENFASGLENYTEIDDIYGLSNQKDLPVTYRSPWAIGFGISQNIKQNRVHFGMEWYSHIAEYSILRANPFTIQSSGQNMDFELIDQHKSIVNFGLGLELYVSEKLKSFASFFTDFNSLKPLDESSLQQSLFNPIRANYYHLGGGFLLKLKGTSISLGLSHSGTRSKLSRPITFPEFSSANYDHENNTRIIWNRWRIMFSLSVPIFKDIQQRLGF</sequence>
<feature type="chain" id="PRO_5019175995" description="Long-chain fatty acid transport protein" evidence="1">
    <location>
        <begin position="23"/>
        <end position="471"/>
    </location>
</feature>
<keyword evidence="1" id="KW-0732">Signal</keyword>
<dbReference type="EMBL" id="RAPN01000001">
    <property type="protein sequence ID" value="RKD91274.1"/>
    <property type="molecule type" value="Genomic_DNA"/>
</dbReference>
<evidence type="ECO:0000313" key="2">
    <source>
        <dbReference type="EMBL" id="RKD91274.1"/>
    </source>
</evidence>
<feature type="signal peptide" evidence="1">
    <location>
        <begin position="1"/>
        <end position="22"/>
    </location>
</feature>
<dbReference type="SUPFAM" id="SSF56935">
    <property type="entry name" value="Porins"/>
    <property type="match status" value="1"/>
</dbReference>
<accession>A0A419W726</accession>
<keyword evidence="3" id="KW-1185">Reference proteome</keyword>
<name>A0A419W726_9BACT</name>
<dbReference type="Gene3D" id="2.40.160.60">
    <property type="entry name" value="Outer membrane protein transport protein (OMPP1/FadL/TodX)"/>
    <property type="match status" value="1"/>
</dbReference>
<protein>
    <recommendedName>
        <fullName evidence="4">Long-chain fatty acid transport protein</fullName>
    </recommendedName>
</protein>
<dbReference type="AlphaFoldDB" id="A0A419W726"/>
<gene>
    <name evidence="2" type="ORF">BC643_1623</name>
</gene>